<keyword evidence="1" id="KW-0812">Transmembrane</keyword>
<reference evidence="2" key="1">
    <citation type="journal article" date="2014" name="Int. J. Syst. Evol. Microbiol.">
        <title>Complete genome of a new Firmicutes species belonging to the dominant human colonic microbiota ('Ruminococcus bicirculans') reveals two chromosomes and a selective capacity to utilize plant glucans.</title>
        <authorList>
            <consortium name="NISC Comparative Sequencing Program"/>
            <person name="Wegmann U."/>
            <person name="Louis P."/>
            <person name="Goesmann A."/>
            <person name="Henrissat B."/>
            <person name="Duncan S.H."/>
            <person name="Flint H.J."/>
        </authorList>
    </citation>
    <scope>NUCLEOTIDE SEQUENCE</scope>
    <source>
        <strain evidence="2">CGMCC 1.11013</strain>
    </source>
</reference>
<accession>A0A069NBA7</accession>
<reference evidence="5" key="3">
    <citation type="journal article" date="2019" name="Int. J. Syst. Evol. Microbiol.">
        <title>The Global Catalogue of Microorganisms (GCM) 10K type strain sequencing project: providing services to taxonomists for standard genome sequencing and annotation.</title>
        <authorList>
            <consortium name="The Broad Institute Genomics Platform"/>
            <consortium name="The Broad Institute Genome Sequencing Center for Infectious Disease"/>
            <person name="Wu L."/>
            <person name="Ma J."/>
        </authorList>
    </citation>
    <scope>NUCLEOTIDE SEQUENCE [LARGE SCALE GENOMIC DNA]</scope>
    <source>
        <strain evidence="5">CGMCC 1.11013</strain>
    </source>
</reference>
<dbReference type="RefSeq" id="WP_035970806.1">
    <property type="nucleotide sequence ID" value="NZ_BMEG01000024.1"/>
</dbReference>
<sequence>MKEEDEVPLDDLLKKNPTDQGEIALFARTMQHRTNKVMDSLSNRLLMLVRSADALVGRSDKALEWADQNAVAQSKQQVTMSRLTWAIALSTILYTGVTAFSTWITWKNSNTPQVVLVHSSGPVPESAAVHMGVDEKGTPAVCVNGTAYDVPASSDQRLKERPQAERADGAIMPVLRCRN</sequence>
<proteinExistence type="predicted"/>
<protein>
    <submittedName>
        <fullName evidence="3">Uncharacterized protein</fullName>
    </submittedName>
</protein>
<evidence type="ECO:0000256" key="1">
    <source>
        <dbReference type="SAM" id="Phobius"/>
    </source>
</evidence>
<organism evidence="3 4">
    <name type="scientific">Caballeronia grimmiae</name>
    <dbReference type="NCBI Taxonomy" id="1071679"/>
    <lineage>
        <taxon>Bacteria</taxon>
        <taxon>Pseudomonadati</taxon>
        <taxon>Pseudomonadota</taxon>
        <taxon>Betaproteobacteria</taxon>
        <taxon>Burkholderiales</taxon>
        <taxon>Burkholderiaceae</taxon>
        <taxon>Caballeronia</taxon>
    </lineage>
</organism>
<comment type="caution">
    <text evidence="3">The sequence shown here is derived from an EMBL/GenBank/DDBJ whole genome shotgun (WGS) entry which is preliminary data.</text>
</comment>
<keyword evidence="5" id="KW-1185">Reference proteome</keyword>
<dbReference type="Proteomes" id="UP000597138">
    <property type="component" value="Unassembled WGS sequence"/>
</dbReference>
<feature type="transmembrane region" description="Helical" evidence="1">
    <location>
        <begin position="83"/>
        <end position="106"/>
    </location>
</feature>
<dbReference type="OrthoDB" id="9976126at2"/>
<evidence type="ECO:0000313" key="2">
    <source>
        <dbReference type="EMBL" id="GGD98186.1"/>
    </source>
</evidence>
<reference evidence="2" key="4">
    <citation type="submission" date="2024-05" db="EMBL/GenBank/DDBJ databases">
        <authorList>
            <person name="Sun Q."/>
            <person name="Zhou Y."/>
        </authorList>
    </citation>
    <scope>NUCLEOTIDE SEQUENCE</scope>
    <source>
        <strain evidence="2">CGMCC 1.11013</strain>
    </source>
</reference>
<dbReference type="EMBL" id="JFHE01000076">
    <property type="protein sequence ID" value="KDR25402.1"/>
    <property type="molecule type" value="Genomic_DNA"/>
</dbReference>
<evidence type="ECO:0000313" key="5">
    <source>
        <dbReference type="Proteomes" id="UP000597138"/>
    </source>
</evidence>
<dbReference type="Proteomes" id="UP000027439">
    <property type="component" value="Unassembled WGS sequence"/>
</dbReference>
<keyword evidence="1" id="KW-1133">Transmembrane helix</keyword>
<keyword evidence="1" id="KW-0472">Membrane</keyword>
<evidence type="ECO:0000313" key="3">
    <source>
        <dbReference type="EMBL" id="KDR25402.1"/>
    </source>
</evidence>
<evidence type="ECO:0000313" key="4">
    <source>
        <dbReference type="Proteomes" id="UP000027439"/>
    </source>
</evidence>
<dbReference type="EMBL" id="BMEG01000024">
    <property type="protein sequence ID" value="GGD98186.1"/>
    <property type="molecule type" value="Genomic_DNA"/>
</dbReference>
<dbReference type="AlphaFoldDB" id="A0A069NBA7"/>
<gene>
    <name evidence="3" type="ORF">BG57_30640</name>
    <name evidence="2" type="ORF">GCM10010985_61170</name>
</gene>
<reference evidence="3 4" key="2">
    <citation type="submission" date="2014-03" db="EMBL/GenBank/DDBJ databases">
        <title>Draft Genome Sequences of Four Burkholderia Strains.</title>
        <authorList>
            <person name="Liu X.Y."/>
            <person name="Li C.X."/>
            <person name="Xu J.H."/>
        </authorList>
    </citation>
    <scope>NUCLEOTIDE SEQUENCE [LARGE SCALE GENOMIC DNA]</scope>
    <source>
        <strain evidence="3 4">R27</strain>
    </source>
</reference>
<name>A0A069NBA7_9BURK</name>